<proteinExistence type="predicted"/>
<evidence type="ECO:0008006" key="3">
    <source>
        <dbReference type="Google" id="ProtNLM"/>
    </source>
</evidence>
<gene>
    <name evidence="1" type="ORF">HMPREF1057_03946</name>
</gene>
<accession>K5D8B5</accession>
<sequence>MKNRLFFLGIVTGLCLGSCSNDDRASFDAVITTDMFSFKSVEGGAVLQYKLSDPRINKVKAEYQDEFGEPIYKVGDYSVDTLLLDGFNSEHSSVPVKVSFLDRNGNETETTILNFNTLASNLYAFFDKVQVSPYWQGFQVTYELSGLTNGSATIYFVGENPNTHSRDTLTVENFQLGAGKYTKAYTLDASQQQSSYTVVITTEDSKQRIARKEVWTDIVGIEREMLPNQDFELLDPFGKSKEIAMNLNDSWHPGALGKQYLFDGDTKGIRAASHYRLGCATPPFTFLAGPGALHSAMNDVYFVLDVKQPAMIGEMRFYAKYGDTYATNQDFDNDYYSKLPCSINVYAWTASTSYDPDMNQSEIPASNWKLMGSYNQDPNVTLADRWYCGEGKKELDKVKTLAELNALPALYASIPFEFDEQKYRYYKIEFETTYIDPYSPTYYHNNNNQVTCHEIEVYAKKEQ</sequence>
<dbReference type="OrthoDB" id="1094550at2"/>
<dbReference type="HOGENOM" id="CLU_601082_0_0_10"/>
<comment type="caution">
    <text evidence="1">The sequence shown here is derived from an EMBL/GenBank/DDBJ whole genome shotgun (WGS) entry which is preliminary data.</text>
</comment>
<organism evidence="1 2">
    <name type="scientific">Bacteroides finegoldii CL09T03C10</name>
    <dbReference type="NCBI Taxonomy" id="997888"/>
    <lineage>
        <taxon>Bacteria</taxon>
        <taxon>Pseudomonadati</taxon>
        <taxon>Bacteroidota</taxon>
        <taxon>Bacteroidia</taxon>
        <taxon>Bacteroidales</taxon>
        <taxon>Bacteroidaceae</taxon>
        <taxon>Bacteroides</taxon>
    </lineage>
</organism>
<evidence type="ECO:0000313" key="1">
    <source>
        <dbReference type="EMBL" id="EKJ89193.1"/>
    </source>
</evidence>
<dbReference type="Proteomes" id="UP000007995">
    <property type="component" value="Unassembled WGS sequence"/>
</dbReference>
<reference evidence="1 2" key="1">
    <citation type="submission" date="2012-02" db="EMBL/GenBank/DDBJ databases">
        <title>The Genome Sequence of Bacteroides finegoldii CL09T03C10.</title>
        <authorList>
            <consortium name="The Broad Institute Genome Sequencing Platform"/>
            <person name="Earl A."/>
            <person name="Ward D."/>
            <person name="Feldgarden M."/>
            <person name="Gevers D."/>
            <person name="Zitomersky N.L."/>
            <person name="Coyne M.J."/>
            <person name="Comstock L.E."/>
            <person name="Young S.K."/>
            <person name="Zeng Q."/>
            <person name="Gargeya S."/>
            <person name="Fitzgerald M."/>
            <person name="Haas B."/>
            <person name="Abouelleil A."/>
            <person name="Alvarado L."/>
            <person name="Arachchi H.M."/>
            <person name="Berlin A."/>
            <person name="Chapman S.B."/>
            <person name="Gearin G."/>
            <person name="Goldberg J."/>
            <person name="Griggs A."/>
            <person name="Gujja S."/>
            <person name="Hansen M."/>
            <person name="Heiman D."/>
            <person name="Howarth C."/>
            <person name="Larimer J."/>
            <person name="Lui A."/>
            <person name="MacDonald P.J.P."/>
            <person name="McCowen C."/>
            <person name="Montmayeur A."/>
            <person name="Murphy C."/>
            <person name="Neiman D."/>
            <person name="Pearson M."/>
            <person name="Priest M."/>
            <person name="Roberts A."/>
            <person name="Saif S."/>
            <person name="Shea T."/>
            <person name="Sisk P."/>
            <person name="Stolte C."/>
            <person name="Sykes S."/>
            <person name="Wortman J."/>
            <person name="Nusbaum C."/>
            <person name="Birren B."/>
        </authorList>
    </citation>
    <scope>NUCLEOTIDE SEQUENCE [LARGE SCALE GENOMIC DNA]</scope>
    <source>
        <strain evidence="1 2">CL09T03C10</strain>
    </source>
</reference>
<name>K5D8B5_9BACE</name>
<evidence type="ECO:0000313" key="2">
    <source>
        <dbReference type="Proteomes" id="UP000007995"/>
    </source>
</evidence>
<protein>
    <recommendedName>
        <fullName evidence="3">DUF4959 domain-containing protein</fullName>
    </recommendedName>
</protein>
<dbReference type="RefSeq" id="WP_007767143.1">
    <property type="nucleotide sequence ID" value="NZ_AKBZ01000006.1"/>
</dbReference>
<dbReference type="EMBL" id="AGXW01000014">
    <property type="protein sequence ID" value="EKJ89193.1"/>
    <property type="molecule type" value="Genomic_DNA"/>
</dbReference>
<dbReference type="Gene3D" id="2.60.120.260">
    <property type="entry name" value="Galactose-binding domain-like"/>
    <property type="match status" value="1"/>
</dbReference>
<dbReference type="AlphaFoldDB" id="K5D8B5"/>